<dbReference type="OrthoDB" id="5431543at2"/>
<reference evidence="1 2" key="1">
    <citation type="submission" date="2019-11" db="EMBL/GenBank/DDBJ databases">
        <title>Comparative genomics of hydrocarbon-degrading Desulfosarcina strains.</title>
        <authorList>
            <person name="Watanabe M."/>
            <person name="Kojima H."/>
            <person name="Fukui M."/>
        </authorList>
    </citation>
    <scope>NUCLEOTIDE SEQUENCE [LARGE SCALE GENOMIC DNA]</scope>
    <source>
        <strain evidence="1 2">PL12</strain>
    </source>
</reference>
<dbReference type="Proteomes" id="UP000427906">
    <property type="component" value="Chromosome"/>
</dbReference>
<dbReference type="EMBL" id="AP021874">
    <property type="protein sequence ID" value="BBO71068.1"/>
    <property type="molecule type" value="Genomic_DNA"/>
</dbReference>
<dbReference type="AlphaFoldDB" id="A0A5K7YQS4"/>
<dbReference type="KEGG" id="dalk:DSCA_49980"/>
<name>A0A5K7YQS4_9BACT</name>
<keyword evidence="2" id="KW-1185">Reference proteome</keyword>
<evidence type="ECO:0008006" key="3">
    <source>
        <dbReference type="Google" id="ProtNLM"/>
    </source>
</evidence>
<gene>
    <name evidence="1" type="ORF">DSCA_49980</name>
</gene>
<protein>
    <recommendedName>
        <fullName evidence="3">HEPN domain-containing protein</fullName>
    </recommendedName>
</protein>
<sequence>MQIQPIPGWRVHIMDGRKYLKTATRGQSRPAVFNNELIFQLAAMAIEKMMVGVSQYHHQMPFDHTLSGLTKALSPVCPMDPELADRIRAIERMDDMCSLTPVQRSGPSDTAIRSILDIGRQVAGFAERHLPLDDLETLPS</sequence>
<evidence type="ECO:0000313" key="2">
    <source>
        <dbReference type="Proteomes" id="UP000427906"/>
    </source>
</evidence>
<organism evidence="1 2">
    <name type="scientific">Desulfosarcina alkanivorans</name>
    <dbReference type="NCBI Taxonomy" id="571177"/>
    <lineage>
        <taxon>Bacteria</taxon>
        <taxon>Pseudomonadati</taxon>
        <taxon>Thermodesulfobacteriota</taxon>
        <taxon>Desulfobacteria</taxon>
        <taxon>Desulfobacterales</taxon>
        <taxon>Desulfosarcinaceae</taxon>
        <taxon>Desulfosarcina</taxon>
    </lineage>
</organism>
<accession>A0A5K7YQS4</accession>
<proteinExistence type="predicted"/>
<evidence type="ECO:0000313" key="1">
    <source>
        <dbReference type="EMBL" id="BBO71068.1"/>
    </source>
</evidence>
<dbReference type="RefSeq" id="WP_155318959.1">
    <property type="nucleotide sequence ID" value="NZ_AP021874.1"/>
</dbReference>